<name>A0ABU9VM62_9BACI</name>
<protein>
    <submittedName>
        <fullName evidence="1">DUF1643 domain-containing protein</fullName>
    </submittedName>
</protein>
<reference evidence="1 2" key="1">
    <citation type="submission" date="2024-03" db="EMBL/GenBank/DDBJ databases">
        <title>Bacilli Hybrid Assemblies.</title>
        <authorList>
            <person name="Kovac J."/>
        </authorList>
    </citation>
    <scope>NUCLEOTIDE SEQUENCE [LARGE SCALE GENOMIC DNA]</scope>
    <source>
        <strain evidence="1 2">FSL R7-0666</strain>
    </source>
</reference>
<accession>A0ABU9VM62</accession>
<proteinExistence type="predicted"/>
<dbReference type="Proteomes" id="UP001418796">
    <property type="component" value="Unassembled WGS sequence"/>
</dbReference>
<gene>
    <name evidence="1" type="ORF">MKY91_17340</name>
</gene>
<keyword evidence="2" id="KW-1185">Reference proteome</keyword>
<organism evidence="1 2">
    <name type="scientific">Alkalicoccobacillus gibsonii</name>
    <dbReference type="NCBI Taxonomy" id="79881"/>
    <lineage>
        <taxon>Bacteria</taxon>
        <taxon>Bacillati</taxon>
        <taxon>Bacillota</taxon>
        <taxon>Bacilli</taxon>
        <taxon>Bacillales</taxon>
        <taxon>Bacillaceae</taxon>
        <taxon>Alkalicoccobacillus</taxon>
    </lineage>
</organism>
<evidence type="ECO:0000313" key="1">
    <source>
        <dbReference type="EMBL" id="MEN0644923.1"/>
    </source>
</evidence>
<comment type="caution">
    <text evidence="1">The sequence shown here is derived from an EMBL/GenBank/DDBJ whole genome shotgun (WGS) entry which is preliminary data.</text>
</comment>
<dbReference type="RefSeq" id="WP_343131543.1">
    <property type="nucleotide sequence ID" value="NZ_JBCITK010000001.1"/>
</dbReference>
<dbReference type="InterPro" id="IPR012441">
    <property type="entry name" value="DUF1643"/>
</dbReference>
<dbReference type="Pfam" id="PF07799">
    <property type="entry name" value="DUF1643"/>
    <property type="match status" value="1"/>
</dbReference>
<sequence length="163" mass="18342">MTYISTDAILDPTGTYRYLLNRVWESNAGKVVFVMLNPSTADGTEDDPTIRRCVGFAKDWGYGGIEVVNLFALRSTKPEHVFVHPEPVGTENDAAILAAVYGADLIVAAWGTMGNRMRRDRAVLELLKEKEVYCLATTRDGHPRHPLRVRREQEPVLYQSVTY</sequence>
<evidence type="ECO:0000313" key="2">
    <source>
        <dbReference type="Proteomes" id="UP001418796"/>
    </source>
</evidence>
<dbReference type="EMBL" id="JBCITK010000001">
    <property type="protein sequence ID" value="MEN0644923.1"/>
    <property type="molecule type" value="Genomic_DNA"/>
</dbReference>